<dbReference type="SMART" id="SM00288">
    <property type="entry name" value="VHS"/>
    <property type="match status" value="1"/>
</dbReference>
<dbReference type="GO" id="GO:0043130">
    <property type="term" value="F:ubiquitin binding"/>
    <property type="evidence" value="ECO:0007669"/>
    <property type="project" value="InterPro"/>
</dbReference>
<protein>
    <recommendedName>
        <fullName evidence="2">VHS domain-containing protein</fullName>
    </recommendedName>
</protein>
<dbReference type="Gene3D" id="1.25.40.90">
    <property type="match status" value="1"/>
</dbReference>
<dbReference type="PANTHER" id="PTHR47789:SF2">
    <property type="entry name" value="VHS DOMAIN-CONTAINING PROTEIN"/>
    <property type="match status" value="1"/>
</dbReference>
<dbReference type="GO" id="GO:0030479">
    <property type="term" value="C:actin cortical patch"/>
    <property type="evidence" value="ECO:0007669"/>
    <property type="project" value="TreeGrafter"/>
</dbReference>
<feature type="domain" description="VHS" evidence="2">
    <location>
        <begin position="103"/>
        <end position="200"/>
    </location>
</feature>
<dbReference type="InterPro" id="IPR008942">
    <property type="entry name" value="ENTH_VHS"/>
</dbReference>
<evidence type="ECO:0000313" key="3">
    <source>
        <dbReference type="EMBL" id="KAK7029782.1"/>
    </source>
</evidence>
<dbReference type="GO" id="GO:0051666">
    <property type="term" value="P:actin cortical patch localization"/>
    <property type="evidence" value="ECO:0007669"/>
    <property type="project" value="TreeGrafter"/>
</dbReference>
<evidence type="ECO:0000313" key="4">
    <source>
        <dbReference type="Proteomes" id="UP001362999"/>
    </source>
</evidence>
<dbReference type="EMBL" id="JAWWNJ010000026">
    <property type="protein sequence ID" value="KAK7029782.1"/>
    <property type="molecule type" value="Genomic_DNA"/>
</dbReference>
<dbReference type="GO" id="GO:0007015">
    <property type="term" value="P:actin filament organization"/>
    <property type="evidence" value="ECO:0007669"/>
    <property type="project" value="InterPro"/>
</dbReference>
<dbReference type="InterPro" id="IPR002014">
    <property type="entry name" value="VHS_dom"/>
</dbReference>
<accession>A0AAW0BSY6</accession>
<proteinExistence type="predicted"/>
<dbReference type="GO" id="GO:0006897">
    <property type="term" value="P:endocytosis"/>
    <property type="evidence" value="ECO:0007669"/>
    <property type="project" value="InterPro"/>
</dbReference>
<dbReference type="PANTHER" id="PTHR47789">
    <property type="entry name" value="LAS SEVENTEEN-BINDING PROTEIN 5"/>
    <property type="match status" value="1"/>
</dbReference>
<name>A0AAW0BSY6_9AGAR</name>
<sequence length="275" mass="30322">MGERAVRPSGLPAMSDLLWRHITWCWAQSPTTRPTTRQVVQNMCLHIPSPQPRNEGHSPNTNIQGAEDGDLGNRDGGDQECERDIKCAEEVKEENELTRKIGLCTADAAWEDWTLILDICDTVSSKARAKEAVRALRHTFKYGEPAAQLAAGKLWGIMLRNSSEIFIKQTTSRKFLSTLEALLTSSRTAPFVRERVMDVLASAAYASGSDQDTGFRGLWRRLRLRDNLDTEDPGKGGLSGCATSPVQMRPSAVIAAVARYGRAESDEIFVVNSSS</sequence>
<dbReference type="InterPro" id="IPR045007">
    <property type="entry name" value="LSB5"/>
</dbReference>
<dbReference type="SUPFAM" id="SSF48464">
    <property type="entry name" value="ENTH/VHS domain"/>
    <property type="match status" value="1"/>
</dbReference>
<dbReference type="GO" id="GO:0007034">
    <property type="term" value="P:vacuolar transport"/>
    <property type="evidence" value="ECO:0007669"/>
    <property type="project" value="UniProtKB-ARBA"/>
</dbReference>
<evidence type="ECO:0000256" key="1">
    <source>
        <dbReference type="SAM" id="MobiDB-lite"/>
    </source>
</evidence>
<comment type="caution">
    <text evidence="3">The sequence shown here is derived from an EMBL/GenBank/DDBJ whole genome shotgun (WGS) entry which is preliminary data.</text>
</comment>
<dbReference type="PROSITE" id="PS50179">
    <property type="entry name" value="VHS"/>
    <property type="match status" value="1"/>
</dbReference>
<dbReference type="AlphaFoldDB" id="A0AAW0BSY6"/>
<gene>
    <name evidence="3" type="ORF">R3P38DRAFT_879780</name>
</gene>
<dbReference type="CDD" id="cd16980">
    <property type="entry name" value="VHS_Lsb5"/>
    <property type="match status" value="1"/>
</dbReference>
<organism evidence="3 4">
    <name type="scientific">Favolaschia claudopus</name>
    <dbReference type="NCBI Taxonomy" id="2862362"/>
    <lineage>
        <taxon>Eukaryota</taxon>
        <taxon>Fungi</taxon>
        <taxon>Dikarya</taxon>
        <taxon>Basidiomycota</taxon>
        <taxon>Agaricomycotina</taxon>
        <taxon>Agaricomycetes</taxon>
        <taxon>Agaricomycetidae</taxon>
        <taxon>Agaricales</taxon>
        <taxon>Marasmiineae</taxon>
        <taxon>Mycenaceae</taxon>
        <taxon>Favolaschia</taxon>
    </lineage>
</organism>
<keyword evidence="4" id="KW-1185">Reference proteome</keyword>
<dbReference type="Proteomes" id="UP001362999">
    <property type="component" value="Unassembled WGS sequence"/>
</dbReference>
<reference evidence="3 4" key="1">
    <citation type="journal article" date="2024" name="J Genomics">
        <title>Draft genome sequencing and assembly of Favolaschia claudopus CIRM-BRFM 2984 isolated from oak limbs.</title>
        <authorList>
            <person name="Navarro D."/>
            <person name="Drula E."/>
            <person name="Chaduli D."/>
            <person name="Cazenave R."/>
            <person name="Ahrendt S."/>
            <person name="Wang J."/>
            <person name="Lipzen A."/>
            <person name="Daum C."/>
            <person name="Barry K."/>
            <person name="Grigoriev I.V."/>
            <person name="Favel A."/>
            <person name="Rosso M.N."/>
            <person name="Martin F."/>
        </authorList>
    </citation>
    <scope>NUCLEOTIDE SEQUENCE [LARGE SCALE GENOMIC DNA]</scope>
    <source>
        <strain evidence="3 4">CIRM-BRFM 2984</strain>
    </source>
</reference>
<dbReference type="GO" id="GO:0035091">
    <property type="term" value="F:phosphatidylinositol binding"/>
    <property type="evidence" value="ECO:0007669"/>
    <property type="project" value="InterPro"/>
</dbReference>
<evidence type="ECO:0000259" key="2">
    <source>
        <dbReference type="PROSITE" id="PS50179"/>
    </source>
</evidence>
<feature type="region of interest" description="Disordered" evidence="1">
    <location>
        <begin position="47"/>
        <end position="79"/>
    </location>
</feature>
<dbReference type="Pfam" id="PF00790">
    <property type="entry name" value="VHS"/>
    <property type="match status" value="1"/>
</dbReference>